<dbReference type="AlphaFoldDB" id="A0A5B7CGH0"/>
<gene>
    <name evidence="2" type="ORF">E2C01_000954</name>
</gene>
<name>A0A5B7CGH0_PORTR</name>
<feature type="compositionally biased region" description="Basic residues" evidence="1">
    <location>
        <begin position="28"/>
        <end position="43"/>
    </location>
</feature>
<evidence type="ECO:0000256" key="1">
    <source>
        <dbReference type="SAM" id="MobiDB-lite"/>
    </source>
</evidence>
<sequence length="170" mass="18402">MERGLISSPIYLVSRLLCAPPPAAPPTRRSRKQVRRSKHHPALRGRGAALCGGAGGEVCGREEVRHERGGSVRLRRYTVKEHRARVSERWVVGLGALVGGVMDVMATQHHQHQAPASGDADSSAVKPNMAGYLALRSMEENGKSRYFCFLGFVILQAVHNNTASSIGAPE</sequence>
<reference evidence="2 3" key="1">
    <citation type="submission" date="2019-05" db="EMBL/GenBank/DDBJ databases">
        <title>Another draft genome of Portunus trituberculatus and its Hox gene families provides insights of decapod evolution.</title>
        <authorList>
            <person name="Jeong J.-H."/>
            <person name="Song I."/>
            <person name="Kim S."/>
            <person name="Choi T."/>
            <person name="Kim D."/>
            <person name="Ryu S."/>
            <person name="Kim W."/>
        </authorList>
    </citation>
    <scope>NUCLEOTIDE SEQUENCE [LARGE SCALE GENOMIC DNA]</scope>
    <source>
        <tissue evidence="2">Muscle</tissue>
    </source>
</reference>
<evidence type="ECO:0000313" key="3">
    <source>
        <dbReference type="Proteomes" id="UP000324222"/>
    </source>
</evidence>
<comment type="caution">
    <text evidence="2">The sequence shown here is derived from an EMBL/GenBank/DDBJ whole genome shotgun (WGS) entry which is preliminary data.</text>
</comment>
<keyword evidence="3" id="KW-1185">Reference proteome</keyword>
<accession>A0A5B7CGH0</accession>
<organism evidence="2 3">
    <name type="scientific">Portunus trituberculatus</name>
    <name type="common">Swimming crab</name>
    <name type="synonym">Neptunus trituberculatus</name>
    <dbReference type="NCBI Taxonomy" id="210409"/>
    <lineage>
        <taxon>Eukaryota</taxon>
        <taxon>Metazoa</taxon>
        <taxon>Ecdysozoa</taxon>
        <taxon>Arthropoda</taxon>
        <taxon>Crustacea</taxon>
        <taxon>Multicrustacea</taxon>
        <taxon>Malacostraca</taxon>
        <taxon>Eumalacostraca</taxon>
        <taxon>Eucarida</taxon>
        <taxon>Decapoda</taxon>
        <taxon>Pleocyemata</taxon>
        <taxon>Brachyura</taxon>
        <taxon>Eubrachyura</taxon>
        <taxon>Portunoidea</taxon>
        <taxon>Portunidae</taxon>
        <taxon>Portuninae</taxon>
        <taxon>Portunus</taxon>
    </lineage>
</organism>
<dbReference type="EMBL" id="VSRR010000026">
    <property type="protein sequence ID" value="MPC08368.1"/>
    <property type="molecule type" value="Genomic_DNA"/>
</dbReference>
<evidence type="ECO:0000313" key="2">
    <source>
        <dbReference type="EMBL" id="MPC08368.1"/>
    </source>
</evidence>
<protein>
    <submittedName>
        <fullName evidence="2">Uncharacterized protein</fullName>
    </submittedName>
</protein>
<dbReference type="Proteomes" id="UP000324222">
    <property type="component" value="Unassembled WGS sequence"/>
</dbReference>
<feature type="region of interest" description="Disordered" evidence="1">
    <location>
        <begin position="21"/>
        <end position="47"/>
    </location>
</feature>
<proteinExistence type="predicted"/>